<feature type="coiled-coil region" evidence="1">
    <location>
        <begin position="431"/>
        <end position="461"/>
    </location>
</feature>
<keyword evidence="1" id="KW-0175">Coiled coil</keyword>
<dbReference type="AlphaFoldDB" id="A0A8C4TKT6"/>
<dbReference type="PANTHER" id="PTHR19321">
    <property type="entry name" value="PROTEIN REGULATOR OF CYTOKINESIS 1 PRC1-RELATED"/>
    <property type="match status" value="1"/>
</dbReference>
<evidence type="ECO:0000313" key="3">
    <source>
        <dbReference type="Ensembl" id="ENSECRP00000032060.1"/>
    </source>
</evidence>
<evidence type="ECO:0000256" key="1">
    <source>
        <dbReference type="SAM" id="Coils"/>
    </source>
</evidence>
<evidence type="ECO:0000256" key="2">
    <source>
        <dbReference type="SAM" id="MobiDB-lite"/>
    </source>
</evidence>
<reference evidence="3" key="2">
    <citation type="submission" date="2025-08" db="UniProtKB">
        <authorList>
            <consortium name="Ensembl"/>
        </authorList>
    </citation>
    <scope>IDENTIFICATION</scope>
</reference>
<sequence length="603" mass="70072">MRKSEVLAAESVACLNKALSHLKDIWEEIGISEDQRLERTEVVNKHIKGLLNMMIAEEESLKARLLKSITVCRKELDSVCLELQFAPFEEEEGSTILQTEKDIRTRLEVMKKQKRDRMQELKNLKEQELDLCDILSVEPYSIHDDCVPSLDELGCYRQYITSLNEEKVRRTHEFINIKKKIVINMEELEHLPDTSFERDVVCEDEDAFCLSTDNIAALKQLLNQLEAQKLDNEAICISYRNRVLELWDRLQIPQEFRDSFSCHFTDYRKKDIQALKDELERLEDLKMQNIQNVIKKIREEIVLYWEKCFISSAQRKAFTPYYDEVYTEDVLYLHDSEILQLKQYYSDHAELFEGVCKWQENWKLYLELEAKATDPSRFNNRGGNLLKEEKQRADLLKLLPKLEKKLKAEIDTWECKNGQEFQVNGQKFLQFVEEQWELHRLDKEREKQERQMKKNKQIEEEMLYGTIIKTPAKRRLLGANTPGKARKLNATSNSTMRSAVCGVLSFSPKSRPSPCGSKLGQPLRTAVRSKPPLAGQAEDNKENISHFNGTTKSGALRSGPNQHQHFSINSVAGSYSEFAKELSKASKSNYVPRILNSTVTNSN</sequence>
<dbReference type="GO" id="GO:0008017">
    <property type="term" value="F:microtubule binding"/>
    <property type="evidence" value="ECO:0007669"/>
    <property type="project" value="InterPro"/>
</dbReference>
<gene>
    <name evidence="3" type="primary">PRC1</name>
    <name evidence="3" type="synonym">prc1b</name>
</gene>
<name>A0A8C4TKT6_ERPCA</name>
<reference evidence="3" key="3">
    <citation type="submission" date="2025-09" db="UniProtKB">
        <authorList>
            <consortium name="Ensembl"/>
        </authorList>
    </citation>
    <scope>IDENTIFICATION</scope>
</reference>
<feature type="compositionally biased region" description="Polar residues" evidence="2">
    <location>
        <begin position="545"/>
        <end position="565"/>
    </location>
</feature>
<dbReference type="Proteomes" id="UP000694620">
    <property type="component" value="Chromosome 17"/>
</dbReference>
<protein>
    <submittedName>
        <fullName evidence="3">Protein regulator of cytokinesis 1b</fullName>
    </submittedName>
</protein>
<dbReference type="Ensembl" id="ENSECRT00000032769.1">
    <property type="protein sequence ID" value="ENSECRP00000032060.1"/>
    <property type="gene ID" value="ENSECRG00000021726.1"/>
</dbReference>
<dbReference type="GO" id="GO:0051256">
    <property type="term" value="P:mitotic spindle midzone assembly"/>
    <property type="evidence" value="ECO:0007669"/>
    <property type="project" value="TreeGrafter"/>
</dbReference>
<reference evidence="3" key="1">
    <citation type="submission" date="2021-06" db="EMBL/GenBank/DDBJ databases">
        <authorList>
            <consortium name="Wellcome Sanger Institute Data Sharing"/>
        </authorList>
    </citation>
    <scope>NUCLEOTIDE SEQUENCE [LARGE SCALE GENOMIC DNA]</scope>
</reference>
<keyword evidence="4" id="KW-1185">Reference proteome</keyword>
<organism evidence="3 4">
    <name type="scientific">Erpetoichthys calabaricus</name>
    <name type="common">Rope fish</name>
    <name type="synonym">Calamoichthys calabaricus</name>
    <dbReference type="NCBI Taxonomy" id="27687"/>
    <lineage>
        <taxon>Eukaryota</taxon>
        <taxon>Metazoa</taxon>
        <taxon>Chordata</taxon>
        <taxon>Craniata</taxon>
        <taxon>Vertebrata</taxon>
        <taxon>Euteleostomi</taxon>
        <taxon>Actinopterygii</taxon>
        <taxon>Polypteriformes</taxon>
        <taxon>Polypteridae</taxon>
        <taxon>Erpetoichthys</taxon>
    </lineage>
</organism>
<dbReference type="GO" id="GO:1990023">
    <property type="term" value="C:mitotic spindle midzone"/>
    <property type="evidence" value="ECO:0007669"/>
    <property type="project" value="TreeGrafter"/>
</dbReference>
<dbReference type="GO" id="GO:0005737">
    <property type="term" value="C:cytoplasm"/>
    <property type="evidence" value="ECO:0007669"/>
    <property type="project" value="TreeGrafter"/>
</dbReference>
<dbReference type="Pfam" id="PF03999">
    <property type="entry name" value="MAP65_ASE1"/>
    <property type="match status" value="1"/>
</dbReference>
<accession>A0A8C4TKT6</accession>
<dbReference type="PANTHER" id="PTHR19321:SF1">
    <property type="entry name" value="PROTEIN REGULATOR OF CYTOKINESIS 1"/>
    <property type="match status" value="1"/>
</dbReference>
<dbReference type="GeneTree" id="ENSGT00390000009453"/>
<dbReference type="Gene3D" id="1.20.58.1520">
    <property type="match status" value="1"/>
</dbReference>
<proteinExistence type="predicted"/>
<evidence type="ECO:0000313" key="4">
    <source>
        <dbReference type="Proteomes" id="UP000694620"/>
    </source>
</evidence>
<feature type="region of interest" description="Disordered" evidence="2">
    <location>
        <begin position="511"/>
        <end position="565"/>
    </location>
</feature>
<feature type="coiled-coil region" evidence="1">
    <location>
        <begin position="104"/>
        <end position="131"/>
    </location>
</feature>
<dbReference type="InterPro" id="IPR007145">
    <property type="entry name" value="MAP65_Ase1_PRC1"/>
</dbReference>